<dbReference type="PANTHER" id="PTHR10578:SF149">
    <property type="entry name" value="2-HYDROXYACID OXIDASE 2"/>
    <property type="match status" value="1"/>
</dbReference>
<sequence>MTTNNLIRIKDYEENAKKLLPISAFEFFGEGTGHEYTLKNNLESYKRYRIRPRYLRNVEKRTMVRKIMGKDLAIPIGCSPTAIQKVAHKDGECAAAKAAQDMGTIYILSSHSSSSIEEVTKAAPTGRKWLQSYVFKSREVAQEIINTAERLGFEGIVLTVDFPVLGSRNIIAQYGHPLPYYLKKAILEKYLDSGIISNSAEVTDPSADWSCIKWLKSITKLPIIAKGILTAEDAILAVEAGVSAILVSNHGARQLDGVPSTIESLPEIVSAVGDKVEVYVDGGIRDGTDVFKALGLGAKMVFIGRPIVWGLFHNGEQGVKNVLTILRNELDKAMAISGCAGLDDITKDKVIHESHYSKI</sequence>
<feature type="domain" description="FMN hydroxy acid dehydrogenase" evidence="9">
    <location>
        <begin position="1"/>
        <end position="355"/>
    </location>
</feature>
<dbReference type="GO" id="GO:0003973">
    <property type="term" value="F:(S)-2-hydroxy-acid oxidase activity"/>
    <property type="evidence" value="ECO:0007669"/>
    <property type="project" value="UniProtKB-EC"/>
</dbReference>
<dbReference type="FunFam" id="3.20.20.70:FF:000056">
    <property type="entry name" value="hydroxyacid oxidase 2"/>
    <property type="match status" value="1"/>
</dbReference>
<accession>A0A9P0GAG7</accession>
<dbReference type="EMBL" id="OV651815">
    <property type="protein sequence ID" value="CAH1108304.1"/>
    <property type="molecule type" value="Genomic_DNA"/>
</dbReference>
<feature type="binding site" evidence="8">
    <location>
        <begin position="304"/>
        <end position="305"/>
    </location>
    <ligand>
        <name>FMN</name>
        <dbReference type="ChEBI" id="CHEBI:58210"/>
    </ligand>
</feature>
<evidence type="ECO:0000313" key="11">
    <source>
        <dbReference type="Proteomes" id="UP001153636"/>
    </source>
</evidence>
<dbReference type="InterPro" id="IPR012133">
    <property type="entry name" value="Alpha-hydoxy_acid_DH_FMN"/>
</dbReference>
<feature type="binding site" evidence="8">
    <location>
        <position position="253"/>
    </location>
    <ligand>
        <name>glyoxylate</name>
        <dbReference type="ChEBI" id="CHEBI:36655"/>
    </ligand>
</feature>
<dbReference type="Pfam" id="PF01070">
    <property type="entry name" value="FMN_dh"/>
    <property type="match status" value="1"/>
</dbReference>
<feature type="binding site" evidence="8">
    <location>
        <begin position="281"/>
        <end position="285"/>
    </location>
    <ligand>
        <name>FMN</name>
        <dbReference type="ChEBI" id="CHEBI:58210"/>
    </ligand>
</feature>
<feature type="binding site" evidence="8">
    <location>
        <position position="168"/>
    </location>
    <ligand>
        <name>glyoxylate</name>
        <dbReference type="ChEBI" id="CHEBI:36655"/>
    </ligand>
</feature>
<dbReference type="GO" id="GO:0010181">
    <property type="term" value="F:FMN binding"/>
    <property type="evidence" value="ECO:0007669"/>
    <property type="project" value="InterPro"/>
</dbReference>
<feature type="binding site" evidence="8">
    <location>
        <position position="109"/>
    </location>
    <ligand>
        <name>FMN</name>
        <dbReference type="ChEBI" id="CHEBI:58210"/>
    </ligand>
</feature>
<comment type="similarity">
    <text evidence="4">Belongs to the FMN-dependent alpha-hydroxy acid dehydrogenase family.</text>
</comment>
<dbReference type="AlphaFoldDB" id="A0A9P0GAG7"/>
<proteinExistence type="inferred from homology"/>
<comment type="catalytic activity">
    <reaction evidence="6">
        <text>2-hydroxyoctanoate + O2 = 2-oxooctanoate + H2O2</text>
        <dbReference type="Rhea" id="RHEA:67940"/>
        <dbReference type="ChEBI" id="CHEBI:15379"/>
        <dbReference type="ChEBI" id="CHEBI:16240"/>
        <dbReference type="ChEBI" id="CHEBI:133514"/>
        <dbReference type="ChEBI" id="CHEBI:176689"/>
    </reaction>
    <physiologicalReaction direction="left-to-right" evidence="6">
        <dbReference type="Rhea" id="RHEA:67941"/>
    </physiologicalReaction>
</comment>
<keyword evidence="11" id="KW-1185">Reference proteome</keyword>
<keyword evidence="8" id="KW-0288">FMN</keyword>
<dbReference type="GO" id="GO:0005782">
    <property type="term" value="C:peroxisomal matrix"/>
    <property type="evidence" value="ECO:0007669"/>
    <property type="project" value="TreeGrafter"/>
</dbReference>
<feature type="binding site" evidence="8">
    <location>
        <position position="131"/>
    </location>
    <ligand>
        <name>FMN</name>
        <dbReference type="ChEBI" id="CHEBI:58210"/>
    </ligand>
</feature>
<name>A0A9P0GAG7_9CUCU</name>
<evidence type="ECO:0000256" key="2">
    <source>
        <dbReference type="ARBA" id="ARBA00013087"/>
    </source>
</evidence>
<feature type="active site" description="Proton acceptor" evidence="7">
    <location>
        <position position="250"/>
    </location>
</feature>
<feature type="binding site" evidence="8">
    <location>
        <position position="133"/>
    </location>
    <ligand>
        <name>glyoxylate</name>
        <dbReference type="ChEBI" id="CHEBI:36655"/>
    </ligand>
</feature>
<gene>
    <name evidence="10" type="ORF">PSYICH_LOCUS8365</name>
</gene>
<comment type="cofactor">
    <cofactor evidence="1">
        <name>FMN</name>
        <dbReference type="ChEBI" id="CHEBI:58210"/>
    </cofactor>
</comment>
<evidence type="ECO:0000256" key="6">
    <source>
        <dbReference type="ARBA" id="ARBA00029327"/>
    </source>
</evidence>
<feature type="binding site" evidence="8">
    <location>
        <position position="248"/>
    </location>
    <ligand>
        <name>FMN</name>
        <dbReference type="ChEBI" id="CHEBI:58210"/>
    </ligand>
</feature>
<dbReference type="Gene3D" id="3.20.20.70">
    <property type="entry name" value="Aldolase class I"/>
    <property type="match status" value="1"/>
</dbReference>
<organism evidence="10 11">
    <name type="scientific">Psylliodes chrysocephalus</name>
    <dbReference type="NCBI Taxonomy" id="3402493"/>
    <lineage>
        <taxon>Eukaryota</taxon>
        <taxon>Metazoa</taxon>
        <taxon>Ecdysozoa</taxon>
        <taxon>Arthropoda</taxon>
        <taxon>Hexapoda</taxon>
        <taxon>Insecta</taxon>
        <taxon>Pterygota</taxon>
        <taxon>Neoptera</taxon>
        <taxon>Endopterygota</taxon>
        <taxon>Coleoptera</taxon>
        <taxon>Polyphaga</taxon>
        <taxon>Cucujiformia</taxon>
        <taxon>Chrysomeloidea</taxon>
        <taxon>Chrysomelidae</taxon>
        <taxon>Galerucinae</taxon>
        <taxon>Alticini</taxon>
        <taxon>Psylliodes</taxon>
    </lineage>
</organism>
<evidence type="ECO:0000313" key="10">
    <source>
        <dbReference type="EMBL" id="CAH1108304.1"/>
    </source>
</evidence>
<dbReference type="PIRSF" id="PIRSF000138">
    <property type="entry name" value="Al-hdrx_acd_dh"/>
    <property type="match status" value="1"/>
</dbReference>
<keyword evidence="8" id="KW-0285">Flavoprotein</keyword>
<dbReference type="GO" id="GO:0001561">
    <property type="term" value="P:fatty acid alpha-oxidation"/>
    <property type="evidence" value="ECO:0007669"/>
    <property type="project" value="TreeGrafter"/>
</dbReference>
<dbReference type="Proteomes" id="UP001153636">
    <property type="component" value="Chromosome 3"/>
</dbReference>
<dbReference type="InterPro" id="IPR000262">
    <property type="entry name" value="FMN-dep_DH"/>
</dbReference>
<evidence type="ECO:0000256" key="8">
    <source>
        <dbReference type="PIRSR" id="PIRSR000138-2"/>
    </source>
</evidence>
<dbReference type="CDD" id="cd02809">
    <property type="entry name" value="alpha_hydroxyacid_oxid_FMN"/>
    <property type="match status" value="1"/>
</dbReference>
<evidence type="ECO:0000256" key="4">
    <source>
        <dbReference type="ARBA" id="ARBA00024042"/>
    </source>
</evidence>
<feature type="binding site" evidence="8">
    <location>
        <begin position="80"/>
        <end position="82"/>
    </location>
    <ligand>
        <name>FMN</name>
        <dbReference type="ChEBI" id="CHEBI:58210"/>
    </ligand>
</feature>
<dbReference type="SUPFAM" id="SSF51395">
    <property type="entry name" value="FMN-linked oxidoreductases"/>
    <property type="match status" value="1"/>
</dbReference>
<evidence type="ECO:0000256" key="7">
    <source>
        <dbReference type="PIRSR" id="PIRSR000138-1"/>
    </source>
</evidence>
<dbReference type="PANTHER" id="PTHR10578">
    <property type="entry name" value="S -2-HYDROXY-ACID OXIDASE-RELATED"/>
    <property type="match status" value="1"/>
</dbReference>
<dbReference type="PROSITE" id="PS00557">
    <property type="entry name" value="FMN_HYDROXY_ACID_DH_1"/>
    <property type="match status" value="1"/>
</dbReference>
<dbReference type="PROSITE" id="PS51349">
    <property type="entry name" value="FMN_HYDROXY_ACID_DH_2"/>
    <property type="match status" value="1"/>
</dbReference>
<evidence type="ECO:0000256" key="3">
    <source>
        <dbReference type="ARBA" id="ARBA00023002"/>
    </source>
</evidence>
<dbReference type="InterPro" id="IPR013785">
    <property type="entry name" value="Aldolase_TIM"/>
</dbReference>
<reference evidence="10" key="1">
    <citation type="submission" date="2022-01" db="EMBL/GenBank/DDBJ databases">
        <authorList>
            <person name="King R."/>
        </authorList>
    </citation>
    <scope>NUCLEOTIDE SEQUENCE</scope>
</reference>
<dbReference type="InterPro" id="IPR008259">
    <property type="entry name" value="FMN_hydac_DH_AS"/>
</dbReference>
<comment type="catalytic activity">
    <reaction evidence="5">
        <text>a (2S)-2-hydroxycarboxylate + O2 = a 2-oxocarboxylate + H2O2</text>
        <dbReference type="Rhea" id="RHEA:16789"/>
        <dbReference type="ChEBI" id="CHEBI:15379"/>
        <dbReference type="ChEBI" id="CHEBI:16240"/>
        <dbReference type="ChEBI" id="CHEBI:35179"/>
        <dbReference type="ChEBI" id="CHEBI:58123"/>
        <dbReference type="EC" id="1.1.3.15"/>
    </reaction>
    <physiologicalReaction direction="left-to-right" evidence="5">
        <dbReference type="Rhea" id="RHEA:16790"/>
    </physiologicalReaction>
</comment>
<protein>
    <recommendedName>
        <fullName evidence="2">(S)-2-hydroxy-acid oxidase</fullName>
        <ecNumber evidence="2">1.1.3.15</ecNumber>
    </recommendedName>
</protein>
<dbReference type="InterPro" id="IPR037396">
    <property type="entry name" value="FMN_HAD"/>
</dbReference>
<keyword evidence="3" id="KW-0560">Oxidoreductase</keyword>
<feature type="binding site" evidence="8">
    <location>
        <position position="250"/>
    </location>
    <ligand>
        <name>glyoxylate</name>
        <dbReference type="ChEBI" id="CHEBI:36655"/>
    </ligand>
</feature>
<feature type="binding site" evidence="8">
    <location>
        <position position="226"/>
    </location>
    <ligand>
        <name>FMN</name>
        <dbReference type="ChEBI" id="CHEBI:58210"/>
    </ligand>
</feature>
<dbReference type="OrthoDB" id="25826at2759"/>
<evidence type="ECO:0000259" key="9">
    <source>
        <dbReference type="PROSITE" id="PS51349"/>
    </source>
</evidence>
<feature type="binding site" evidence="8">
    <location>
        <position position="159"/>
    </location>
    <ligand>
        <name>FMN</name>
        <dbReference type="ChEBI" id="CHEBI:58210"/>
    </ligand>
</feature>
<dbReference type="EC" id="1.1.3.15" evidence="2"/>
<evidence type="ECO:0000256" key="5">
    <source>
        <dbReference type="ARBA" id="ARBA00029325"/>
    </source>
</evidence>
<evidence type="ECO:0000256" key="1">
    <source>
        <dbReference type="ARBA" id="ARBA00001917"/>
    </source>
</evidence>